<proteinExistence type="predicted"/>
<accession>A0ABV3DF77</accession>
<sequence length="66" mass="6415">MAGIHEGTAPMVTVAVAGLTQLVTAAGDVGAKVVSEVRKPIAALVSAPARAPSQGVAMGKEKSFGG</sequence>
<protein>
    <submittedName>
        <fullName evidence="1">Uncharacterized protein</fullName>
    </submittedName>
</protein>
<dbReference type="RefSeq" id="WP_358351416.1">
    <property type="nucleotide sequence ID" value="NZ_JBEZFP010000016.1"/>
</dbReference>
<gene>
    <name evidence="1" type="ORF">AB0C36_08965</name>
</gene>
<dbReference type="Proteomes" id="UP001551482">
    <property type="component" value="Unassembled WGS sequence"/>
</dbReference>
<comment type="caution">
    <text evidence="1">The sequence shown here is derived from an EMBL/GenBank/DDBJ whole genome shotgun (WGS) entry which is preliminary data.</text>
</comment>
<evidence type="ECO:0000313" key="2">
    <source>
        <dbReference type="Proteomes" id="UP001551482"/>
    </source>
</evidence>
<name>A0ABV3DF77_9ACTN</name>
<keyword evidence="2" id="KW-1185">Reference proteome</keyword>
<reference evidence="1 2" key="1">
    <citation type="submission" date="2024-06" db="EMBL/GenBank/DDBJ databases">
        <title>The Natural Products Discovery Center: Release of the First 8490 Sequenced Strains for Exploring Actinobacteria Biosynthetic Diversity.</title>
        <authorList>
            <person name="Kalkreuter E."/>
            <person name="Kautsar S.A."/>
            <person name="Yang D."/>
            <person name="Bader C.D."/>
            <person name="Teijaro C.N."/>
            <person name="Fluegel L."/>
            <person name="Davis C.M."/>
            <person name="Simpson J.R."/>
            <person name="Lauterbach L."/>
            <person name="Steele A.D."/>
            <person name="Gui C."/>
            <person name="Meng S."/>
            <person name="Li G."/>
            <person name="Viehrig K."/>
            <person name="Ye F."/>
            <person name="Su P."/>
            <person name="Kiefer A.F."/>
            <person name="Nichols A."/>
            <person name="Cepeda A.J."/>
            <person name="Yan W."/>
            <person name="Fan B."/>
            <person name="Jiang Y."/>
            <person name="Adhikari A."/>
            <person name="Zheng C.-J."/>
            <person name="Schuster L."/>
            <person name="Cowan T.M."/>
            <person name="Smanski M.J."/>
            <person name="Chevrette M.G."/>
            <person name="De Carvalho L.P.S."/>
            <person name="Shen B."/>
        </authorList>
    </citation>
    <scope>NUCLEOTIDE SEQUENCE [LARGE SCALE GENOMIC DNA]</scope>
    <source>
        <strain evidence="1 2">NPDC048946</strain>
    </source>
</reference>
<organism evidence="1 2">
    <name type="scientific">Streptodolium elevatio</name>
    <dbReference type="NCBI Taxonomy" id="3157996"/>
    <lineage>
        <taxon>Bacteria</taxon>
        <taxon>Bacillati</taxon>
        <taxon>Actinomycetota</taxon>
        <taxon>Actinomycetes</taxon>
        <taxon>Kitasatosporales</taxon>
        <taxon>Streptomycetaceae</taxon>
        <taxon>Streptodolium</taxon>
    </lineage>
</organism>
<dbReference type="EMBL" id="JBEZFP010000016">
    <property type="protein sequence ID" value="MEU8133624.1"/>
    <property type="molecule type" value="Genomic_DNA"/>
</dbReference>
<evidence type="ECO:0000313" key="1">
    <source>
        <dbReference type="EMBL" id="MEU8133624.1"/>
    </source>
</evidence>